<evidence type="ECO:0000256" key="5">
    <source>
        <dbReference type="ARBA" id="ARBA00022857"/>
    </source>
</evidence>
<dbReference type="InterPro" id="IPR033878">
    <property type="entry name" value="NfsB-like"/>
</dbReference>
<keyword evidence="3" id="KW-0285">Flavoprotein</keyword>
<name>A0A644T663_9ZZZZ</name>
<dbReference type="GO" id="GO:0016491">
    <property type="term" value="F:oxidoreductase activity"/>
    <property type="evidence" value="ECO:0007669"/>
    <property type="project" value="UniProtKB-KW"/>
</dbReference>
<keyword evidence="6 8" id="KW-0560">Oxidoreductase</keyword>
<dbReference type="InterPro" id="IPR000415">
    <property type="entry name" value="Nitroreductase-like"/>
</dbReference>
<evidence type="ECO:0000256" key="2">
    <source>
        <dbReference type="ARBA" id="ARBA00007118"/>
    </source>
</evidence>
<sequence length="208" mass="23447">MSFLENLNWRYATKKFDTTKKISEENLQKIREAIRLAPASMGLQLYKILEVTNGEVREKMRAASNNQPQVTDADRVFVFLASIDGENRVEEMFTEMSGGNAEVRENNLKGYEDMVRGFALSKSHDNLLAWSQKNLGIALGFALAACAELKIDACPMDGFDPLQIKEILGAGENFFPVAYLAVGYRDESDETSSRPKWRLPLDKTIQKI</sequence>
<evidence type="ECO:0000256" key="1">
    <source>
        <dbReference type="ARBA" id="ARBA00001917"/>
    </source>
</evidence>
<evidence type="ECO:0000313" key="8">
    <source>
        <dbReference type="EMBL" id="MPL62304.1"/>
    </source>
</evidence>
<dbReference type="Pfam" id="PF00881">
    <property type="entry name" value="Nitroreductase"/>
    <property type="match status" value="1"/>
</dbReference>
<evidence type="ECO:0000256" key="6">
    <source>
        <dbReference type="ARBA" id="ARBA00023002"/>
    </source>
</evidence>
<evidence type="ECO:0000256" key="3">
    <source>
        <dbReference type="ARBA" id="ARBA00022630"/>
    </source>
</evidence>
<accession>A0A644T663</accession>
<keyword evidence="4" id="KW-0288">FMN</keyword>
<dbReference type="EC" id="1.-.-.-" evidence="8"/>
<dbReference type="CDD" id="cd02149">
    <property type="entry name" value="NfsB-like"/>
    <property type="match status" value="1"/>
</dbReference>
<dbReference type="SUPFAM" id="SSF55469">
    <property type="entry name" value="FMN-dependent nitroreductase-like"/>
    <property type="match status" value="1"/>
</dbReference>
<keyword evidence="5" id="KW-0521">NADP</keyword>
<dbReference type="PANTHER" id="PTHR43673">
    <property type="entry name" value="NAD(P)H NITROREDUCTASE YDGI-RELATED"/>
    <property type="match status" value="1"/>
</dbReference>
<dbReference type="AlphaFoldDB" id="A0A644T663"/>
<protein>
    <submittedName>
        <fullName evidence="8">Putative NAD(P)H nitroreductase YfkO</fullName>
        <ecNumber evidence="8">1.-.-.-</ecNumber>
    </submittedName>
</protein>
<organism evidence="8">
    <name type="scientific">bioreactor metagenome</name>
    <dbReference type="NCBI Taxonomy" id="1076179"/>
    <lineage>
        <taxon>unclassified sequences</taxon>
        <taxon>metagenomes</taxon>
        <taxon>ecological metagenomes</taxon>
    </lineage>
</organism>
<proteinExistence type="inferred from homology"/>
<dbReference type="EMBL" id="VSSQ01000017">
    <property type="protein sequence ID" value="MPL62304.1"/>
    <property type="molecule type" value="Genomic_DNA"/>
</dbReference>
<gene>
    <name evidence="8" type="primary">yfkO_2</name>
    <name evidence="8" type="ORF">SDC9_07917</name>
</gene>
<evidence type="ECO:0000259" key="7">
    <source>
        <dbReference type="Pfam" id="PF00881"/>
    </source>
</evidence>
<dbReference type="InterPro" id="IPR029479">
    <property type="entry name" value="Nitroreductase"/>
</dbReference>
<comment type="cofactor">
    <cofactor evidence="1">
        <name>FMN</name>
        <dbReference type="ChEBI" id="CHEBI:58210"/>
    </cofactor>
</comment>
<feature type="domain" description="Nitroreductase" evidence="7">
    <location>
        <begin position="8"/>
        <end position="184"/>
    </location>
</feature>
<dbReference type="Gene3D" id="3.40.109.10">
    <property type="entry name" value="NADH Oxidase"/>
    <property type="match status" value="1"/>
</dbReference>
<reference evidence="8" key="1">
    <citation type="submission" date="2019-08" db="EMBL/GenBank/DDBJ databases">
        <authorList>
            <person name="Kucharzyk K."/>
            <person name="Murdoch R.W."/>
            <person name="Higgins S."/>
            <person name="Loffler F."/>
        </authorList>
    </citation>
    <scope>NUCLEOTIDE SEQUENCE</scope>
</reference>
<evidence type="ECO:0000256" key="4">
    <source>
        <dbReference type="ARBA" id="ARBA00022643"/>
    </source>
</evidence>
<comment type="similarity">
    <text evidence="2">Belongs to the nitroreductase family.</text>
</comment>
<comment type="caution">
    <text evidence="8">The sequence shown here is derived from an EMBL/GenBank/DDBJ whole genome shotgun (WGS) entry which is preliminary data.</text>
</comment>
<dbReference type="PANTHER" id="PTHR43673:SF2">
    <property type="entry name" value="NITROREDUCTASE"/>
    <property type="match status" value="1"/>
</dbReference>